<proteinExistence type="inferred from homology"/>
<evidence type="ECO:0000313" key="4">
    <source>
        <dbReference type="Proteomes" id="UP001589855"/>
    </source>
</evidence>
<name>A0ABV6K260_9LACO</name>
<dbReference type="PANTHER" id="PTHR33713:SF6">
    <property type="entry name" value="ANTITOXIN YEFM"/>
    <property type="match status" value="1"/>
</dbReference>
<keyword evidence="4" id="KW-1185">Reference proteome</keyword>
<dbReference type="InterPro" id="IPR036165">
    <property type="entry name" value="YefM-like_sf"/>
</dbReference>
<gene>
    <name evidence="3" type="ORF">ACFFGS_05410</name>
</gene>
<accession>A0ABV6K260</accession>
<protein>
    <recommendedName>
        <fullName evidence="2">Antitoxin</fullName>
    </recommendedName>
</protein>
<dbReference type="PANTHER" id="PTHR33713">
    <property type="entry name" value="ANTITOXIN YAFN-RELATED"/>
    <property type="match status" value="1"/>
</dbReference>
<dbReference type="Proteomes" id="UP001589855">
    <property type="component" value="Unassembled WGS sequence"/>
</dbReference>
<evidence type="ECO:0000256" key="2">
    <source>
        <dbReference type="RuleBase" id="RU362080"/>
    </source>
</evidence>
<evidence type="ECO:0000313" key="3">
    <source>
        <dbReference type="EMBL" id="MFC0423557.1"/>
    </source>
</evidence>
<comment type="caution">
    <text evidence="3">The sequence shown here is derived from an EMBL/GenBank/DDBJ whole genome shotgun (WGS) entry which is preliminary data.</text>
</comment>
<dbReference type="Pfam" id="PF02604">
    <property type="entry name" value="PhdYeFM_antitox"/>
    <property type="match status" value="1"/>
</dbReference>
<dbReference type="RefSeq" id="WP_137645975.1">
    <property type="nucleotide sequence ID" value="NZ_BAABRM010000032.1"/>
</dbReference>
<comment type="similarity">
    <text evidence="1 2">Belongs to the phD/YefM antitoxin family.</text>
</comment>
<dbReference type="Gene3D" id="3.40.1620.10">
    <property type="entry name" value="YefM-like domain"/>
    <property type="match status" value="1"/>
</dbReference>
<dbReference type="InterPro" id="IPR006442">
    <property type="entry name" value="Antitoxin_Phd/YefM"/>
</dbReference>
<dbReference type="NCBIfam" id="TIGR01552">
    <property type="entry name" value="phd_fam"/>
    <property type="match status" value="1"/>
</dbReference>
<organism evidence="3 4">
    <name type="scientific">Lactiplantibacillus plajomi</name>
    <dbReference type="NCBI Taxonomy" id="1457217"/>
    <lineage>
        <taxon>Bacteria</taxon>
        <taxon>Bacillati</taxon>
        <taxon>Bacillota</taxon>
        <taxon>Bacilli</taxon>
        <taxon>Lactobacillales</taxon>
        <taxon>Lactobacillaceae</taxon>
        <taxon>Lactiplantibacillus</taxon>
    </lineage>
</organism>
<comment type="function">
    <text evidence="2">Antitoxin component of a type II toxin-antitoxin (TA) system.</text>
</comment>
<evidence type="ECO:0000256" key="1">
    <source>
        <dbReference type="ARBA" id="ARBA00009981"/>
    </source>
</evidence>
<dbReference type="EMBL" id="JBHLUK010000054">
    <property type="protein sequence ID" value="MFC0423557.1"/>
    <property type="molecule type" value="Genomic_DNA"/>
</dbReference>
<sequence>MQRMTNPTQARKDLYKIIKAVNEDSTPIEINGRTEDDSAVIMSAKDYRALQETLYLMNDGTLSKVHRAMKDDSGETDITNGVDWDKI</sequence>
<dbReference type="SUPFAM" id="SSF143120">
    <property type="entry name" value="YefM-like"/>
    <property type="match status" value="1"/>
</dbReference>
<reference evidence="3 4" key="1">
    <citation type="submission" date="2024-09" db="EMBL/GenBank/DDBJ databases">
        <authorList>
            <person name="Sun Q."/>
            <person name="Mori K."/>
        </authorList>
    </citation>
    <scope>NUCLEOTIDE SEQUENCE [LARGE SCALE GENOMIC DNA]</scope>
    <source>
        <strain evidence="3 4">TBRC 4575</strain>
    </source>
</reference>
<dbReference type="InterPro" id="IPR051405">
    <property type="entry name" value="phD/YefM_antitoxin"/>
</dbReference>